<feature type="compositionally biased region" description="Basic residues" evidence="1">
    <location>
        <begin position="199"/>
        <end position="211"/>
    </location>
</feature>
<dbReference type="Proteomes" id="UP000053237">
    <property type="component" value="Unassembled WGS sequence"/>
</dbReference>
<feature type="region of interest" description="Disordered" evidence="1">
    <location>
        <begin position="188"/>
        <end position="211"/>
    </location>
</feature>
<dbReference type="InParanoid" id="A0A024GS87"/>
<sequence>MARVSVRNLATVTSMVLQLTLHSMSSHITATTDEDPNNLIRLNTDKKNDDNWLDVIKKTNSEFHHVLEIAKIDLDCAFSNIEMKTDLEICATLWKKVKETPDEHYPMKILLRQVLLDAVTEDNCQLLSAKVEEIKQGLSAELQRFSFKQYLDPINAVCHIIRKLNKGVQKELDHQFKCGLSTSKNLQAQAPTSSTLRNRVTKGAHQRHTSE</sequence>
<keyword evidence="3" id="KW-1185">Reference proteome</keyword>
<protein>
    <submittedName>
        <fullName evidence="2">Uncharacterized protein</fullName>
    </submittedName>
</protein>
<accession>A0A024GS87</accession>
<evidence type="ECO:0000313" key="2">
    <source>
        <dbReference type="EMBL" id="CCI49783.1"/>
    </source>
</evidence>
<name>A0A024GS87_9STRA</name>
<proteinExistence type="predicted"/>
<comment type="caution">
    <text evidence="2">The sequence shown here is derived from an EMBL/GenBank/DDBJ whole genome shotgun (WGS) entry which is preliminary data.</text>
</comment>
<evidence type="ECO:0000256" key="1">
    <source>
        <dbReference type="SAM" id="MobiDB-lite"/>
    </source>
</evidence>
<reference evidence="2 3" key="1">
    <citation type="submission" date="2012-05" db="EMBL/GenBank/DDBJ databases">
        <title>Recombination and specialization in a pathogen metapopulation.</title>
        <authorList>
            <person name="Gardiner A."/>
            <person name="Kemen E."/>
            <person name="Schultz-Larsen T."/>
            <person name="MacLean D."/>
            <person name="Van Oosterhout C."/>
            <person name="Jones J.D.G."/>
        </authorList>
    </citation>
    <scope>NUCLEOTIDE SEQUENCE [LARGE SCALE GENOMIC DNA]</scope>
    <source>
        <strain evidence="2 3">Ac Nc2</strain>
    </source>
</reference>
<dbReference type="EMBL" id="CAIX01000340">
    <property type="protein sequence ID" value="CCI49783.1"/>
    <property type="molecule type" value="Genomic_DNA"/>
</dbReference>
<gene>
    <name evidence="2" type="ORF">BN9_112020</name>
</gene>
<feature type="compositionally biased region" description="Polar residues" evidence="1">
    <location>
        <begin position="188"/>
        <end position="198"/>
    </location>
</feature>
<dbReference type="AlphaFoldDB" id="A0A024GS87"/>
<organism evidence="2 3">
    <name type="scientific">Albugo candida</name>
    <dbReference type="NCBI Taxonomy" id="65357"/>
    <lineage>
        <taxon>Eukaryota</taxon>
        <taxon>Sar</taxon>
        <taxon>Stramenopiles</taxon>
        <taxon>Oomycota</taxon>
        <taxon>Peronosporomycetes</taxon>
        <taxon>Albuginales</taxon>
        <taxon>Albuginaceae</taxon>
        <taxon>Albugo</taxon>
    </lineage>
</organism>
<evidence type="ECO:0000313" key="3">
    <source>
        <dbReference type="Proteomes" id="UP000053237"/>
    </source>
</evidence>